<keyword evidence="3 6" id="KW-0812">Transmembrane</keyword>
<comment type="function">
    <text evidence="6">Gustatory receptor which mediates acceptance or avoidance behavior, depending on its substrates.</text>
</comment>
<accession>A0A6P8ZCX6</accession>
<gene>
    <name evidence="8" type="primary">LOC117648490</name>
</gene>
<dbReference type="RefSeq" id="XP_034246887.1">
    <property type="nucleotide sequence ID" value="XM_034390996.1"/>
</dbReference>
<dbReference type="AlphaFoldDB" id="A0A6P8ZCX6"/>
<reference evidence="8" key="1">
    <citation type="submission" date="2025-08" db="UniProtKB">
        <authorList>
            <consortium name="RefSeq"/>
        </authorList>
    </citation>
    <scope>IDENTIFICATION</scope>
    <source>
        <tissue evidence="8">Total insect</tissue>
    </source>
</reference>
<dbReference type="Proteomes" id="UP000515158">
    <property type="component" value="Unplaced"/>
</dbReference>
<keyword evidence="6" id="KW-0675">Receptor</keyword>
<evidence type="ECO:0000256" key="6">
    <source>
        <dbReference type="RuleBase" id="RU363108"/>
    </source>
</evidence>
<evidence type="ECO:0000256" key="1">
    <source>
        <dbReference type="ARBA" id="ARBA00004651"/>
    </source>
</evidence>
<keyword evidence="5 6" id="KW-0472">Membrane</keyword>
<comment type="caution">
    <text evidence="6">Lacks conserved residue(s) required for the propagation of feature annotation.</text>
</comment>
<feature type="transmembrane region" description="Helical" evidence="6">
    <location>
        <begin position="194"/>
        <end position="215"/>
    </location>
</feature>
<name>A0A6P8ZCX6_THRPL</name>
<evidence type="ECO:0000256" key="5">
    <source>
        <dbReference type="ARBA" id="ARBA00023136"/>
    </source>
</evidence>
<dbReference type="GeneID" id="117648490"/>
<dbReference type="InParanoid" id="A0A6P8ZCX6"/>
<evidence type="ECO:0000256" key="2">
    <source>
        <dbReference type="ARBA" id="ARBA00022475"/>
    </source>
</evidence>
<keyword evidence="4 6" id="KW-1133">Transmembrane helix</keyword>
<evidence type="ECO:0000256" key="3">
    <source>
        <dbReference type="ARBA" id="ARBA00022692"/>
    </source>
</evidence>
<dbReference type="GO" id="GO:0050909">
    <property type="term" value="P:sensory perception of taste"/>
    <property type="evidence" value="ECO:0007669"/>
    <property type="project" value="InterPro"/>
</dbReference>
<evidence type="ECO:0000313" key="7">
    <source>
        <dbReference type="Proteomes" id="UP000515158"/>
    </source>
</evidence>
<feature type="transmembrane region" description="Helical" evidence="6">
    <location>
        <begin position="48"/>
        <end position="68"/>
    </location>
</feature>
<dbReference type="KEGG" id="tpal:117648490"/>
<evidence type="ECO:0000256" key="4">
    <source>
        <dbReference type="ARBA" id="ARBA00022989"/>
    </source>
</evidence>
<feature type="transmembrane region" description="Helical" evidence="6">
    <location>
        <begin position="385"/>
        <end position="408"/>
    </location>
</feature>
<protein>
    <recommendedName>
        <fullName evidence="6">Gustatory receptor</fullName>
    </recommendedName>
</protein>
<keyword evidence="2 6" id="KW-1003">Cell membrane</keyword>
<comment type="similarity">
    <text evidence="6">Belongs to the insect chemoreceptor superfamily. Gustatory receptor (GR) family.</text>
</comment>
<feature type="transmembrane region" description="Helical" evidence="6">
    <location>
        <begin position="314"/>
        <end position="335"/>
    </location>
</feature>
<dbReference type="GO" id="GO:0007165">
    <property type="term" value="P:signal transduction"/>
    <property type="evidence" value="ECO:0007669"/>
    <property type="project" value="UniProtKB-KW"/>
</dbReference>
<organism evidence="8">
    <name type="scientific">Thrips palmi</name>
    <name type="common">Melon thrips</name>
    <dbReference type="NCBI Taxonomy" id="161013"/>
    <lineage>
        <taxon>Eukaryota</taxon>
        <taxon>Metazoa</taxon>
        <taxon>Ecdysozoa</taxon>
        <taxon>Arthropoda</taxon>
        <taxon>Hexapoda</taxon>
        <taxon>Insecta</taxon>
        <taxon>Pterygota</taxon>
        <taxon>Neoptera</taxon>
        <taxon>Paraneoptera</taxon>
        <taxon>Thysanoptera</taxon>
        <taxon>Terebrantia</taxon>
        <taxon>Thripoidea</taxon>
        <taxon>Thripidae</taxon>
        <taxon>Thrips</taxon>
    </lineage>
</organism>
<comment type="subcellular location">
    <subcellularLocation>
        <location evidence="1 6">Cell membrane</location>
        <topology evidence="1 6">Multi-pass membrane protein</topology>
    </subcellularLocation>
</comment>
<evidence type="ECO:0000313" key="8">
    <source>
        <dbReference type="RefSeq" id="XP_034246887.1"/>
    </source>
</evidence>
<keyword evidence="7" id="KW-1185">Reference proteome</keyword>
<keyword evidence="6" id="KW-0807">Transducer</keyword>
<dbReference type="GO" id="GO:0005886">
    <property type="term" value="C:plasma membrane"/>
    <property type="evidence" value="ECO:0007669"/>
    <property type="project" value="UniProtKB-SubCell"/>
</dbReference>
<proteinExistence type="inferred from homology"/>
<dbReference type="InterPro" id="IPR013604">
    <property type="entry name" value="7TM_chemorcpt"/>
</dbReference>
<dbReference type="Pfam" id="PF08395">
    <property type="entry name" value="7tm_7"/>
    <property type="match status" value="1"/>
</dbReference>
<feature type="transmembrane region" description="Helical" evidence="6">
    <location>
        <begin position="278"/>
        <end position="302"/>
    </location>
</feature>
<sequence length="416" mass="45616">MADRRGDELAGGYWTKLWTLQWRAVLLLLRLGGRNCSSGWPPTASAWWTRYAVVVLLLSIVVGIVNVGRNILAPRTVSETATYLVLLNTADIVVKQLATVASQVMTIVRRSEIALLVQDVASYLSAYPATLPSLRGMNAILGVYVLSTFLPGIFSQAVNYEVLALALDSEGVFTQSMLSMAVLQDTLEHVLPSLYLALLECAFVGVLVAGVFLAADVADDVQDLVAKLSSTTWGSLAWDGVTLGSVEDKRVALQLRELRARQQRLHDVVVATNSAQGGVILCSLLVTVMEACVCVYTGASLLTKFDFEDESQGLVSVVWGVNLILRFIVNCILGQRLCNNHTRISVTLQEFLADSPILPIRTKQEVQGFLHQVQMLDNRCGVYDLLYFDLTTMSTVIASFATFLVMLFQFDKKKAI</sequence>